<dbReference type="RefSeq" id="WP_054594843.1">
    <property type="nucleotide sequence ID" value="NZ_CP012830.1"/>
</dbReference>
<evidence type="ECO:0000259" key="2">
    <source>
        <dbReference type="Pfam" id="PF14378"/>
    </source>
</evidence>
<keyword evidence="1" id="KW-1133">Transmembrane helix</keyword>
<keyword evidence="1" id="KW-0812">Transmembrane</keyword>
<dbReference type="Proteomes" id="UP000066487">
    <property type="component" value="Chromosome"/>
</dbReference>
<feature type="transmembrane region" description="Helical" evidence="1">
    <location>
        <begin position="172"/>
        <end position="190"/>
    </location>
</feature>
<name>A0A0N7GZW2_PSEFL</name>
<dbReference type="AlphaFoldDB" id="A0A0N7GZW2"/>
<dbReference type="CDD" id="cd03386">
    <property type="entry name" value="PAP2_Aur1_like"/>
    <property type="match status" value="1"/>
</dbReference>
<accession>A0A0N7GZW2</accession>
<reference evidence="4" key="1">
    <citation type="submission" date="2015-09" db="EMBL/GenBank/DDBJ databases">
        <title>Whole genome sequence of Pseudomonas fluorescens FW300-N2E3.</title>
        <authorList>
            <person name="Ray J."/>
            <person name="Melnyk R."/>
            <person name="Deutschbauer A."/>
        </authorList>
    </citation>
    <scope>NUCLEOTIDE SEQUENCE [LARGE SCALE GENOMIC DNA]</scope>
    <source>
        <strain evidence="4">FW300-N2E3</strain>
    </source>
</reference>
<feature type="transmembrane region" description="Helical" evidence="1">
    <location>
        <begin position="149"/>
        <end position="166"/>
    </location>
</feature>
<feature type="transmembrane region" description="Helical" evidence="1">
    <location>
        <begin position="122"/>
        <end position="142"/>
    </location>
</feature>
<keyword evidence="1" id="KW-0472">Membrane</keyword>
<dbReference type="InterPro" id="IPR026841">
    <property type="entry name" value="Aur1/Ipt1"/>
</dbReference>
<gene>
    <name evidence="3" type="ORF">AO353_10345</name>
</gene>
<dbReference type="Gene3D" id="1.20.144.10">
    <property type="entry name" value="Phosphatidic acid phosphatase type 2/haloperoxidase"/>
    <property type="match status" value="1"/>
</dbReference>
<proteinExistence type="predicted"/>
<protein>
    <submittedName>
        <fullName evidence="3">Acid phosphatase</fullName>
    </submittedName>
</protein>
<feature type="domain" description="Inositolphosphotransferase Aur1/Ipt1" evidence="2">
    <location>
        <begin position="54"/>
        <end position="188"/>
    </location>
</feature>
<sequence>MIKAIFPRLWHMLLGWGSVGVVYNLSDRLQDAGTVISPSLIDRLIPFSPHAIWLYLSFFIMIALAYLLAPLDRVKWLARAMQLTAIGAGVVYVLWPTTMVYPLDHGTTLSSEVLSALTQFDSKQNCLPSLHMALTVLAVWAVGDERHKVRTVLFILWAVAIAFSILQLRRHLLIDLVSGTLLALVAGWLVRCVGLIRYRAVRGVA</sequence>
<dbReference type="Pfam" id="PF14378">
    <property type="entry name" value="PAP2_3"/>
    <property type="match status" value="1"/>
</dbReference>
<evidence type="ECO:0000256" key="1">
    <source>
        <dbReference type="SAM" id="Phobius"/>
    </source>
</evidence>
<feature type="transmembrane region" description="Helical" evidence="1">
    <location>
        <begin position="52"/>
        <end position="71"/>
    </location>
</feature>
<evidence type="ECO:0000313" key="3">
    <source>
        <dbReference type="EMBL" id="ALI01452.1"/>
    </source>
</evidence>
<dbReference type="EMBL" id="CP012830">
    <property type="protein sequence ID" value="ALI01452.1"/>
    <property type="molecule type" value="Genomic_DNA"/>
</dbReference>
<evidence type="ECO:0000313" key="4">
    <source>
        <dbReference type="Proteomes" id="UP000066487"/>
    </source>
</evidence>
<organism evidence="3 4">
    <name type="scientific">Pseudomonas fluorescens</name>
    <dbReference type="NCBI Taxonomy" id="294"/>
    <lineage>
        <taxon>Bacteria</taxon>
        <taxon>Pseudomonadati</taxon>
        <taxon>Pseudomonadota</taxon>
        <taxon>Gammaproteobacteria</taxon>
        <taxon>Pseudomonadales</taxon>
        <taxon>Pseudomonadaceae</taxon>
        <taxon>Pseudomonas</taxon>
    </lineage>
</organism>
<feature type="transmembrane region" description="Helical" evidence="1">
    <location>
        <begin position="83"/>
        <end position="102"/>
    </location>
</feature>
<dbReference type="GO" id="GO:0016020">
    <property type="term" value="C:membrane"/>
    <property type="evidence" value="ECO:0007669"/>
    <property type="project" value="UniProtKB-SubCell"/>
</dbReference>
<dbReference type="OrthoDB" id="195787at2"/>
<reference evidence="3 4" key="2">
    <citation type="journal article" date="2018" name="Nature">
        <title>Mutant phenotypes for thousands of bacterial genes of unknown function.</title>
        <authorList>
            <person name="Price M.N."/>
            <person name="Wetmore K.M."/>
            <person name="Waters R.J."/>
            <person name="Callaghan M."/>
            <person name="Ray J."/>
            <person name="Liu H."/>
            <person name="Kuehl J.V."/>
            <person name="Melnyk R.A."/>
            <person name="Lamson J.S."/>
            <person name="Suh Y."/>
            <person name="Carlson H.K."/>
            <person name="Esquivel Z."/>
            <person name="Sadeeshkumar H."/>
            <person name="Chakraborty R."/>
            <person name="Zane G.M."/>
            <person name="Rubin B.E."/>
            <person name="Wall J.D."/>
            <person name="Visel A."/>
            <person name="Bristow J."/>
            <person name="Blow M.J."/>
            <person name="Arkin A.P."/>
            <person name="Deutschbauer A.M."/>
        </authorList>
    </citation>
    <scope>NUCLEOTIDE SEQUENCE [LARGE SCALE GENOMIC DNA]</scope>
    <source>
        <strain evidence="3 4">FW300-N2E3</strain>
    </source>
</reference>